<dbReference type="SUPFAM" id="SSF56672">
    <property type="entry name" value="DNA/RNA polymerases"/>
    <property type="match status" value="1"/>
</dbReference>
<dbReference type="CDD" id="cd09274">
    <property type="entry name" value="RNase_HI_RT_Ty3"/>
    <property type="match status" value="1"/>
</dbReference>
<keyword evidence="2" id="KW-0808">Transferase</keyword>
<keyword evidence="8" id="KW-0695">RNA-directed DNA polymerase</keyword>
<evidence type="ECO:0000256" key="1">
    <source>
        <dbReference type="ARBA" id="ARBA00022670"/>
    </source>
</evidence>
<dbReference type="InterPro" id="IPR053134">
    <property type="entry name" value="RNA-dir_DNA_polymerase"/>
</dbReference>
<dbReference type="GO" id="GO:0004519">
    <property type="term" value="F:endonuclease activity"/>
    <property type="evidence" value="ECO:0007669"/>
    <property type="project" value="UniProtKB-KW"/>
</dbReference>
<organism evidence="14 15">
    <name type="scientific">Arabis alpina</name>
    <name type="common">Alpine rock-cress</name>
    <dbReference type="NCBI Taxonomy" id="50452"/>
    <lineage>
        <taxon>Eukaryota</taxon>
        <taxon>Viridiplantae</taxon>
        <taxon>Streptophyta</taxon>
        <taxon>Embryophyta</taxon>
        <taxon>Tracheophyta</taxon>
        <taxon>Spermatophyta</taxon>
        <taxon>Magnoliopsida</taxon>
        <taxon>eudicotyledons</taxon>
        <taxon>Gunneridae</taxon>
        <taxon>Pentapetalae</taxon>
        <taxon>rosids</taxon>
        <taxon>malvids</taxon>
        <taxon>Brassicales</taxon>
        <taxon>Brassicaceae</taxon>
        <taxon>Arabideae</taxon>
        <taxon>Arabis</taxon>
    </lineage>
</organism>
<dbReference type="Gene3D" id="3.30.70.270">
    <property type="match status" value="1"/>
</dbReference>
<dbReference type="Pfam" id="PF00078">
    <property type="entry name" value="RVT_1"/>
    <property type="match status" value="1"/>
</dbReference>
<evidence type="ECO:0000256" key="11">
    <source>
        <dbReference type="SAM" id="MobiDB-lite"/>
    </source>
</evidence>
<dbReference type="GO" id="GO:0003964">
    <property type="term" value="F:RNA-directed DNA polymerase activity"/>
    <property type="evidence" value="ECO:0007669"/>
    <property type="project" value="UniProtKB-KW"/>
</dbReference>
<dbReference type="InterPro" id="IPR056924">
    <property type="entry name" value="SH3_Tf2-1"/>
</dbReference>
<feature type="compositionally biased region" description="Basic residues" evidence="11">
    <location>
        <begin position="1"/>
        <end position="10"/>
    </location>
</feature>
<gene>
    <name evidence="14" type="ordered locus">AALP_Aa7g053400</name>
</gene>
<protein>
    <recommendedName>
        <fullName evidence="16">CCHC-type domain-containing protein</fullName>
    </recommendedName>
</protein>
<dbReference type="Pfam" id="PF17919">
    <property type="entry name" value="RT_RNaseH_2"/>
    <property type="match status" value="1"/>
</dbReference>
<dbReference type="Proteomes" id="UP000029120">
    <property type="component" value="Chromosome 7"/>
</dbReference>
<evidence type="ECO:0000256" key="2">
    <source>
        <dbReference type="ARBA" id="ARBA00022679"/>
    </source>
</evidence>
<dbReference type="eggNOG" id="KOG0017">
    <property type="taxonomic scope" value="Eukaryota"/>
</dbReference>
<keyword evidence="10" id="KW-0862">Zinc</keyword>
<dbReference type="Gene3D" id="3.10.10.10">
    <property type="entry name" value="HIV Type 1 Reverse Transcriptase, subunit A, domain 1"/>
    <property type="match status" value="1"/>
</dbReference>
<feature type="domain" description="Reverse transcriptase" evidence="13">
    <location>
        <begin position="421"/>
        <end position="606"/>
    </location>
</feature>
<dbReference type="Pfam" id="PF24626">
    <property type="entry name" value="SH3_Tf2-1"/>
    <property type="match status" value="1"/>
</dbReference>
<evidence type="ECO:0000256" key="9">
    <source>
        <dbReference type="ARBA" id="ARBA00023125"/>
    </source>
</evidence>
<dbReference type="OrthoDB" id="1105810at2759"/>
<evidence type="ECO:0000313" key="15">
    <source>
        <dbReference type="Proteomes" id="UP000029120"/>
    </source>
</evidence>
<dbReference type="SUPFAM" id="SSF57756">
    <property type="entry name" value="Retrovirus zinc finger-like domains"/>
    <property type="match status" value="1"/>
</dbReference>
<accession>A0A087GG18</accession>
<evidence type="ECO:0000259" key="12">
    <source>
        <dbReference type="PROSITE" id="PS50158"/>
    </source>
</evidence>
<keyword evidence="15" id="KW-1185">Reference proteome</keyword>
<dbReference type="CDD" id="cd01647">
    <property type="entry name" value="RT_LTR"/>
    <property type="match status" value="1"/>
</dbReference>
<evidence type="ECO:0008006" key="16">
    <source>
        <dbReference type="Google" id="ProtNLM"/>
    </source>
</evidence>
<dbReference type="InterPro" id="IPR043128">
    <property type="entry name" value="Rev_trsase/Diguanyl_cyclase"/>
</dbReference>
<evidence type="ECO:0000259" key="13">
    <source>
        <dbReference type="PROSITE" id="PS50878"/>
    </source>
</evidence>
<keyword evidence="1" id="KW-0645">Protease</keyword>
<evidence type="ECO:0000256" key="8">
    <source>
        <dbReference type="ARBA" id="ARBA00022918"/>
    </source>
</evidence>
<keyword evidence="10" id="KW-0479">Metal-binding</keyword>
<dbReference type="PANTHER" id="PTHR24559">
    <property type="entry name" value="TRANSPOSON TY3-I GAG-POL POLYPROTEIN"/>
    <property type="match status" value="1"/>
</dbReference>
<dbReference type="GO" id="GO:0006508">
    <property type="term" value="P:proteolysis"/>
    <property type="evidence" value="ECO:0007669"/>
    <property type="project" value="UniProtKB-KW"/>
</dbReference>
<dbReference type="PROSITE" id="PS50878">
    <property type="entry name" value="RT_POL"/>
    <property type="match status" value="1"/>
</dbReference>
<evidence type="ECO:0000256" key="7">
    <source>
        <dbReference type="ARBA" id="ARBA00022801"/>
    </source>
</evidence>
<dbReference type="EMBL" id="CM002875">
    <property type="protein sequence ID" value="KFK28820.1"/>
    <property type="molecule type" value="Genomic_DNA"/>
</dbReference>
<evidence type="ECO:0000256" key="4">
    <source>
        <dbReference type="ARBA" id="ARBA00022722"/>
    </source>
</evidence>
<dbReference type="PANTHER" id="PTHR24559:SF444">
    <property type="entry name" value="REVERSE TRANSCRIPTASE DOMAIN-CONTAINING PROTEIN"/>
    <property type="match status" value="1"/>
</dbReference>
<keyword evidence="9" id="KW-0238">DNA-binding</keyword>
<keyword evidence="10" id="KW-0863">Zinc-finger</keyword>
<keyword evidence="6" id="KW-0255">Endonuclease</keyword>
<dbReference type="InterPro" id="IPR036875">
    <property type="entry name" value="Znf_CCHC_sf"/>
</dbReference>
<feature type="compositionally biased region" description="Basic and acidic residues" evidence="11">
    <location>
        <begin position="11"/>
        <end position="20"/>
    </location>
</feature>
<feature type="compositionally biased region" description="Polar residues" evidence="11">
    <location>
        <begin position="27"/>
        <end position="43"/>
    </location>
</feature>
<dbReference type="Gramene" id="KFK28820">
    <property type="protein sequence ID" value="KFK28820"/>
    <property type="gene ID" value="AALP_AA7G053400"/>
</dbReference>
<sequence length="1017" mass="112274">MARAARGRGRGGRDRGRGLVEEPVVSEAQSSVHGPVAGQQSVHDGQTASVTTNVGAGLGPVEAGVGPVGAGLGPVEAGCHGGVVAAGGAVVAAGVAPAGDDRLADLLRQLLERLPGAVPVQAPVLPRVAEVQPRAAVADEEALDRLEARFFDLTLGARSVREYNVEFNRLLGYAGRSLEDEQAQVRSLDHKRASCSKQSKVRAARTCYQCGESGHIRPKCPKLQPLAVAVVQPVAQYGPVQPLDQIAAMERPSAIAAPGEPSSRPITCCSAHKNCVGILFVGGCESHVLFDSLASNCFITPDHAERIGIRSDAAGELMPADLVISPVELYDVILEAMIERGWEAYLATIVIPEGVGGVAVRNIRVARDFEDVFQSLQGLPPSRSDPFTIELEPGTTPSSKAPYRMAPAELAELKKQLEDLLEKGFIRPSTSPCGGPVLCVKKKDGSFRLCIEYRGLNRVTVKNKYPLPRIDELLDQLRGATWFSKIDLTSGYHQFPIDEADVRKTAFRTGYGHFEFVVMPFGLTNAAAAFMRLMNGVFQEYLDEFVIIFIDDILVYSKSPEEHEVHLRKVLGKLLSEIRQRFSRMAQSMTKLTGKDVPFVWSADCELSFAKLKTMLTSTPVLALPESGEPYVVYIDASGVGLGCVLMQKGKVIAYALRQLRKYEGNYPVHDLELAAVIFALIIWRRWSELLADYNLDIVYHRGKANTVADALSRRRGTVGVSVGGSGGSIEQDPRILGEGSGVSIPIPEWKCYMITMDFVVGLPVSQTYDAIWVIVDRLTKSEHFLAIKKTDGAEVLAKSFQASIGMAPFEALYGRPCRTPLYFTQVGERSILGADFVQETTEKIRVVKLNKKEAQDRQMSYADTRRKELEFAVGDRVYLKMAMMRGLNRSISEDKLSTRYMCPFRVVERVRPVAYRLKLPPIMEKFHDVFHVSKLRRCLHASEEVAVTIPVDLQPNLTVGMRPVRILERSTKVLRRKRVPLLRVLWDCDGIQEETWEPEAKMKTKFRKWFEKQAEE</sequence>
<evidence type="ECO:0000256" key="10">
    <source>
        <dbReference type="PROSITE-ProRule" id="PRU00047"/>
    </source>
</evidence>
<feature type="region of interest" description="Disordered" evidence="11">
    <location>
        <begin position="1"/>
        <end position="43"/>
    </location>
</feature>
<dbReference type="InterPro" id="IPR000477">
    <property type="entry name" value="RT_dom"/>
</dbReference>
<dbReference type="SMART" id="SM00343">
    <property type="entry name" value="ZnF_C2HC"/>
    <property type="match status" value="1"/>
</dbReference>
<keyword evidence="5" id="KW-0064">Aspartyl protease</keyword>
<dbReference type="Gene3D" id="4.10.60.10">
    <property type="entry name" value="Zinc finger, CCHC-type"/>
    <property type="match status" value="1"/>
</dbReference>
<name>A0A087GG18_ARAAL</name>
<evidence type="ECO:0000256" key="5">
    <source>
        <dbReference type="ARBA" id="ARBA00022750"/>
    </source>
</evidence>
<dbReference type="PROSITE" id="PS50158">
    <property type="entry name" value="ZF_CCHC"/>
    <property type="match status" value="1"/>
</dbReference>
<dbReference type="InterPro" id="IPR043502">
    <property type="entry name" value="DNA/RNA_pol_sf"/>
</dbReference>
<dbReference type="AlphaFoldDB" id="A0A087GG18"/>
<proteinExistence type="predicted"/>
<dbReference type="OMA" id="ENDMVIC"/>
<reference evidence="15" key="1">
    <citation type="journal article" date="2015" name="Nat. Plants">
        <title>Genome expansion of Arabis alpina linked with retrotransposition and reduced symmetric DNA methylation.</title>
        <authorList>
            <person name="Willing E.M."/>
            <person name="Rawat V."/>
            <person name="Mandakova T."/>
            <person name="Maumus F."/>
            <person name="James G.V."/>
            <person name="Nordstroem K.J."/>
            <person name="Becker C."/>
            <person name="Warthmann N."/>
            <person name="Chica C."/>
            <person name="Szarzynska B."/>
            <person name="Zytnicki M."/>
            <person name="Albani M.C."/>
            <person name="Kiefer C."/>
            <person name="Bergonzi S."/>
            <person name="Castaings L."/>
            <person name="Mateos J.L."/>
            <person name="Berns M.C."/>
            <person name="Bujdoso N."/>
            <person name="Piofczyk T."/>
            <person name="de Lorenzo L."/>
            <person name="Barrero-Sicilia C."/>
            <person name="Mateos I."/>
            <person name="Piednoel M."/>
            <person name="Hagmann J."/>
            <person name="Chen-Min-Tao R."/>
            <person name="Iglesias-Fernandez R."/>
            <person name="Schuster S.C."/>
            <person name="Alonso-Blanco C."/>
            <person name="Roudier F."/>
            <person name="Carbonero P."/>
            <person name="Paz-Ares J."/>
            <person name="Davis S.J."/>
            <person name="Pecinka A."/>
            <person name="Quesneville H."/>
            <person name="Colot V."/>
            <person name="Lysak M.A."/>
            <person name="Weigel D."/>
            <person name="Coupland G."/>
            <person name="Schneeberger K."/>
        </authorList>
    </citation>
    <scope>NUCLEOTIDE SEQUENCE [LARGE SCALE GENOMIC DNA]</scope>
    <source>
        <strain evidence="15">cv. Pajares</strain>
    </source>
</reference>
<dbReference type="FunFam" id="3.10.10.10:FF:000007">
    <property type="entry name" value="Retrovirus-related Pol polyprotein from transposon 17.6-like Protein"/>
    <property type="match status" value="1"/>
</dbReference>
<dbReference type="GO" id="GO:0004190">
    <property type="term" value="F:aspartic-type endopeptidase activity"/>
    <property type="evidence" value="ECO:0007669"/>
    <property type="project" value="UniProtKB-KW"/>
</dbReference>
<keyword evidence="3" id="KW-0548">Nucleotidyltransferase</keyword>
<keyword evidence="4" id="KW-0540">Nuclease</keyword>
<dbReference type="GO" id="GO:0003677">
    <property type="term" value="F:DNA binding"/>
    <property type="evidence" value="ECO:0007669"/>
    <property type="project" value="UniProtKB-KW"/>
</dbReference>
<evidence type="ECO:0000256" key="3">
    <source>
        <dbReference type="ARBA" id="ARBA00022695"/>
    </source>
</evidence>
<evidence type="ECO:0000313" key="14">
    <source>
        <dbReference type="EMBL" id="KFK28820.1"/>
    </source>
</evidence>
<feature type="domain" description="CCHC-type" evidence="12">
    <location>
        <begin position="207"/>
        <end position="222"/>
    </location>
</feature>
<keyword evidence="7" id="KW-0378">Hydrolase</keyword>
<dbReference type="InterPro" id="IPR041577">
    <property type="entry name" value="RT_RNaseH_2"/>
</dbReference>
<evidence type="ECO:0000256" key="6">
    <source>
        <dbReference type="ARBA" id="ARBA00022759"/>
    </source>
</evidence>
<dbReference type="InterPro" id="IPR001878">
    <property type="entry name" value="Znf_CCHC"/>
</dbReference>
<dbReference type="GO" id="GO:0008270">
    <property type="term" value="F:zinc ion binding"/>
    <property type="evidence" value="ECO:0007669"/>
    <property type="project" value="UniProtKB-KW"/>
</dbReference>